<evidence type="ECO:0000256" key="3">
    <source>
        <dbReference type="ARBA" id="ARBA00006730"/>
    </source>
</evidence>
<evidence type="ECO:0000259" key="8">
    <source>
        <dbReference type="Pfam" id="PF01266"/>
    </source>
</evidence>
<evidence type="ECO:0000313" key="10">
    <source>
        <dbReference type="Proteomes" id="UP000005408"/>
    </source>
</evidence>
<dbReference type="AlphaFoldDB" id="A0A8W8JRU8"/>
<evidence type="ECO:0000256" key="2">
    <source>
        <dbReference type="ARBA" id="ARBA00004253"/>
    </source>
</evidence>
<dbReference type="OrthoDB" id="2015447at2759"/>
<dbReference type="GO" id="GO:0071949">
    <property type="term" value="F:FAD binding"/>
    <property type="evidence" value="ECO:0007669"/>
    <property type="project" value="InterPro"/>
</dbReference>
<feature type="binding site" evidence="7">
    <location>
        <position position="220"/>
    </location>
    <ligand>
        <name>D-dopa</name>
        <dbReference type="ChEBI" id="CHEBI:149689"/>
    </ligand>
</feature>
<evidence type="ECO:0000256" key="1">
    <source>
        <dbReference type="ARBA" id="ARBA00001974"/>
    </source>
</evidence>
<keyword evidence="5 7" id="KW-0274">FAD</keyword>
<dbReference type="EnsemblMetazoa" id="G20755.2">
    <property type="protein sequence ID" value="G20755.2:cds"/>
    <property type="gene ID" value="G20755"/>
</dbReference>
<dbReference type="GO" id="GO:0005782">
    <property type="term" value="C:peroxisomal matrix"/>
    <property type="evidence" value="ECO:0007669"/>
    <property type="project" value="UniProtKB-SubCell"/>
</dbReference>
<accession>A0A8W8JRU8</accession>
<reference evidence="9" key="1">
    <citation type="submission" date="2022-08" db="UniProtKB">
        <authorList>
            <consortium name="EnsemblMetazoa"/>
        </authorList>
    </citation>
    <scope>IDENTIFICATION</scope>
    <source>
        <strain evidence="9">05x7-T-G4-1.051#20</strain>
    </source>
</reference>
<dbReference type="PIRSF" id="PIRSF000189">
    <property type="entry name" value="D-aa_oxidase"/>
    <property type="match status" value="1"/>
</dbReference>
<organism evidence="9 10">
    <name type="scientific">Magallana gigas</name>
    <name type="common">Pacific oyster</name>
    <name type="synonym">Crassostrea gigas</name>
    <dbReference type="NCBI Taxonomy" id="29159"/>
    <lineage>
        <taxon>Eukaryota</taxon>
        <taxon>Metazoa</taxon>
        <taxon>Spiralia</taxon>
        <taxon>Lophotrochozoa</taxon>
        <taxon>Mollusca</taxon>
        <taxon>Bivalvia</taxon>
        <taxon>Autobranchia</taxon>
        <taxon>Pteriomorphia</taxon>
        <taxon>Ostreida</taxon>
        <taxon>Ostreoidea</taxon>
        <taxon>Ostreidae</taxon>
        <taxon>Magallana</taxon>
    </lineage>
</organism>
<sequence>MARICVLGAGVAGLSSAVNIQSILPEADITLIADQFNKETTSDGAAGHFGMNTERTNTDIRRLRSWTRDSFEWYHKICTSEDANIAGIHRTHGYRLWRTETPPPFHSRFDYGCRALSKSELLRLPGNYTYGWELNSLMVECRRYLPWLMKRFTDKGGKVIRKKLISVDEIAGSYDVIVNCTGLGSRKLFDDKELVPIRGHLIRVKAPWIKTLFIDEDDTYIHSGQDTVVLGGTYERGEYRLDKDQRYYDDIMARCCRLVPSLKHAEVERTWVGLRPWRPSVRLEVEMISVGGRRLPVVHNYGHGADGVCLSWGCGVEAANLVKQQLTKTGAPRLVSKL</sequence>
<dbReference type="GO" id="GO:0003884">
    <property type="term" value="F:D-amino-acid oxidase activity"/>
    <property type="evidence" value="ECO:0007669"/>
    <property type="project" value="InterPro"/>
</dbReference>
<dbReference type="InterPro" id="IPR023209">
    <property type="entry name" value="DAO"/>
</dbReference>
<keyword evidence="10" id="KW-1185">Reference proteome</keyword>
<keyword evidence="6" id="KW-0560">Oxidoreductase</keyword>
<comment type="cofactor">
    <cofactor evidence="1 7">
        <name>FAD</name>
        <dbReference type="ChEBI" id="CHEBI:57692"/>
    </cofactor>
</comment>
<dbReference type="Gene3D" id="3.30.9.10">
    <property type="entry name" value="D-Amino Acid Oxidase, subunit A, domain 2"/>
    <property type="match status" value="1"/>
</dbReference>
<keyword evidence="4" id="KW-0285">Flavoprotein</keyword>
<name>A0A8W8JRU8_MAGGI</name>
<proteinExistence type="inferred from homology"/>
<dbReference type="Proteomes" id="UP000005408">
    <property type="component" value="Unassembled WGS sequence"/>
</dbReference>
<dbReference type="GO" id="GO:0019478">
    <property type="term" value="P:D-amino acid catabolic process"/>
    <property type="evidence" value="ECO:0007669"/>
    <property type="project" value="TreeGrafter"/>
</dbReference>
<comment type="similarity">
    <text evidence="3">Belongs to the DAMOX/DASOX family.</text>
</comment>
<evidence type="ECO:0000256" key="6">
    <source>
        <dbReference type="ARBA" id="ARBA00023002"/>
    </source>
</evidence>
<feature type="binding site" evidence="7">
    <location>
        <position position="275"/>
    </location>
    <ligand>
        <name>D-dopa</name>
        <dbReference type="ChEBI" id="CHEBI:149689"/>
    </ligand>
</feature>
<dbReference type="OMA" id="SEWEAFI"/>
<feature type="binding site" evidence="7">
    <location>
        <position position="181"/>
    </location>
    <ligand>
        <name>FAD</name>
        <dbReference type="ChEBI" id="CHEBI:57692"/>
    </ligand>
</feature>
<feature type="binding site" evidence="7">
    <location>
        <begin position="41"/>
        <end position="42"/>
    </location>
    <ligand>
        <name>FAD</name>
        <dbReference type="ChEBI" id="CHEBI:57692"/>
    </ligand>
</feature>
<dbReference type="PANTHER" id="PTHR11530:SF11">
    <property type="entry name" value="D-ASPARTATE OXIDASE"/>
    <property type="match status" value="1"/>
</dbReference>
<comment type="subcellular location">
    <subcellularLocation>
        <location evidence="2">Peroxisome matrix</location>
    </subcellularLocation>
</comment>
<feature type="domain" description="FAD dependent oxidoreductase" evidence="8">
    <location>
        <begin position="3"/>
        <end position="321"/>
    </location>
</feature>
<evidence type="ECO:0000256" key="4">
    <source>
        <dbReference type="ARBA" id="ARBA00022630"/>
    </source>
</evidence>
<dbReference type="SUPFAM" id="SSF54373">
    <property type="entry name" value="FAD-linked reductases, C-terminal domain"/>
    <property type="match status" value="1"/>
</dbReference>
<evidence type="ECO:0000256" key="5">
    <source>
        <dbReference type="ARBA" id="ARBA00022827"/>
    </source>
</evidence>
<protein>
    <recommendedName>
        <fullName evidence="8">FAD dependent oxidoreductase domain-containing protein</fullName>
    </recommendedName>
</protein>
<dbReference type="PANTHER" id="PTHR11530">
    <property type="entry name" value="D-AMINO ACID OXIDASE"/>
    <property type="match status" value="1"/>
</dbReference>
<dbReference type="SUPFAM" id="SSF51971">
    <property type="entry name" value="Nucleotide-binding domain"/>
    <property type="match status" value="1"/>
</dbReference>
<dbReference type="InterPro" id="IPR006076">
    <property type="entry name" value="FAD-dep_OxRdtase"/>
</dbReference>
<evidence type="ECO:0000313" key="9">
    <source>
        <dbReference type="EnsemblMetazoa" id="G20755.2:cds"/>
    </source>
</evidence>
<dbReference type="Gene3D" id="3.40.50.720">
    <property type="entry name" value="NAD(P)-binding Rossmann-like Domain"/>
    <property type="match status" value="1"/>
</dbReference>
<dbReference type="Pfam" id="PF01266">
    <property type="entry name" value="DAO"/>
    <property type="match status" value="1"/>
</dbReference>
<evidence type="ECO:0000256" key="7">
    <source>
        <dbReference type="PIRSR" id="PIRSR000189-1"/>
    </source>
</evidence>